<reference evidence="1 2" key="1">
    <citation type="journal article" date="2019" name="Nat. Microbiol.">
        <title>Mediterranean grassland soil C-N compound turnover is dependent on rainfall and depth, and is mediated by genomically divergent microorganisms.</title>
        <authorList>
            <person name="Diamond S."/>
            <person name="Andeer P.F."/>
            <person name="Li Z."/>
            <person name="Crits-Christoph A."/>
            <person name="Burstein D."/>
            <person name="Anantharaman K."/>
            <person name="Lane K.R."/>
            <person name="Thomas B.C."/>
            <person name="Pan C."/>
            <person name="Northen T.R."/>
            <person name="Banfield J.F."/>
        </authorList>
    </citation>
    <scope>NUCLEOTIDE SEQUENCE [LARGE SCALE GENOMIC DNA]</scope>
    <source>
        <strain evidence="1">NP_4</strain>
    </source>
</reference>
<evidence type="ECO:0000313" key="1">
    <source>
        <dbReference type="EMBL" id="TMI94595.1"/>
    </source>
</evidence>
<dbReference type="Proteomes" id="UP000319353">
    <property type="component" value="Unassembled WGS sequence"/>
</dbReference>
<sequence length="122" mass="13669">MTSRRWARITDSVADILRRGAWYPIVEETSDGQVVVDVRTGERVRLSLSDVTVRQHPPDQWSVVTRTGVLRPTLGGKQGSEVDTTYGVCPHCHERQEFAGKPARLKCSRCGRESAVDWSQSC</sequence>
<dbReference type="AlphaFoldDB" id="A0A537KFR6"/>
<accession>A0A537KFR6</accession>
<name>A0A537KFR6_9BACT</name>
<dbReference type="EMBL" id="VBAL01000323">
    <property type="protein sequence ID" value="TMI94595.1"/>
    <property type="molecule type" value="Genomic_DNA"/>
</dbReference>
<gene>
    <name evidence="1" type="ORF">E6H01_14855</name>
</gene>
<comment type="caution">
    <text evidence="1">The sequence shown here is derived from an EMBL/GenBank/DDBJ whole genome shotgun (WGS) entry which is preliminary data.</text>
</comment>
<proteinExistence type="predicted"/>
<protein>
    <submittedName>
        <fullName evidence="1">Uncharacterized protein</fullName>
    </submittedName>
</protein>
<organism evidence="1 2">
    <name type="scientific">Candidatus Segetimicrobium genomatis</name>
    <dbReference type="NCBI Taxonomy" id="2569760"/>
    <lineage>
        <taxon>Bacteria</taxon>
        <taxon>Bacillati</taxon>
        <taxon>Candidatus Sysuimicrobiota</taxon>
        <taxon>Candidatus Sysuimicrobiia</taxon>
        <taxon>Candidatus Sysuimicrobiales</taxon>
        <taxon>Candidatus Segetimicrobiaceae</taxon>
        <taxon>Candidatus Segetimicrobium</taxon>
    </lineage>
</organism>
<evidence type="ECO:0000313" key="2">
    <source>
        <dbReference type="Proteomes" id="UP000319353"/>
    </source>
</evidence>